<accession>A0ACB8TY70</accession>
<sequence length="476" mass="55357">MAYIKVSGTKLVDQDGKEVILRGAGLGGWMNMENFISGYPGCEFQIRDALAEVVGEAKRDLFFDKFLEYFFQDADAAFFKSLGLNCIRLPFNYRHFEDDMNPRVLKPEGFKHLDRVIDLCAKHGIYTILDLHTAPGGQNGDWHSDSGIHIPTFWLHKDHQDRVIWLWQELAKHYKDNTWIAGYNPLNEPTDPSHTRLIDFYNRIYSAIRDIDPHHALFLDGNTFASDFSHFGEAYKNWENTAYSIHDYSLLGFPASKEKYVGNPSQLTRLRRSYEKKREWMDTHGLCVWNGEFGPVYARKQYEGEETDEINERRYHVLKDQLAIYNKDRLSWSIWLYKDIGFQGMVHVSLDTPYMILFKDFLAKKHRLAIDAWGADLIHVQATYQPLIDLIHQEIKPEHQNLYPWPLWKAADRAGRLARNILVSEFLVKEWAEHFSGKTEAEIDEIAKSFAFENCVHRDGLNKVLTDNATLVAQSV</sequence>
<evidence type="ECO:0000313" key="1">
    <source>
        <dbReference type="EMBL" id="KAI0086769.1"/>
    </source>
</evidence>
<keyword evidence="2" id="KW-1185">Reference proteome</keyword>
<dbReference type="Proteomes" id="UP001055072">
    <property type="component" value="Unassembled WGS sequence"/>
</dbReference>
<gene>
    <name evidence="1" type="ORF">BDY19DRAFT_894169</name>
</gene>
<organism evidence="1 2">
    <name type="scientific">Irpex rosettiformis</name>
    <dbReference type="NCBI Taxonomy" id="378272"/>
    <lineage>
        <taxon>Eukaryota</taxon>
        <taxon>Fungi</taxon>
        <taxon>Dikarya</taxon>
        <taxon>Basidiomycota</taxon>
        <taxon>Agaricomycotina</taxon>
        <taxon>Agaricomycetes</taxon>
        <taxon>Polyporales</taxon>
        <taxon>Irpicaceae</taxon>
        <taxon>Irpex</taxon>
    </lineage>
</organism>
<reference evidence="1" key="1">
    <citation type="journal article" date="2021" name="Environ. Microbiol.">
        <title>Gene family expansions and transcriptome signatures uncover fungal adaptations to wood decay.</title>
        <authorList>
            <person name="Hage H."/>
            <person name="Miyauchi S."/>
            <person name="Viragh M."/>
            <person name="Drula E."/>
            <person name="Min B."/>
            <person name="Chaduli D."/>
            <person name="Navarro D."/>
            <person name="Favel A."/>
            <person name="Norest M."/>
            <person name="Lesage-Meessen L."/>
            <person name="Balint B."/>
            <person name="Merenyi Z."/>
            <person name="de Eugenio L."/>
            <person name="Morin E."/>
            <person name="Martinez A.T."/>
            <person name="Baldrian P."/>
            <person name="Stursova M."/>
            <person name="Martinez M.J."/>
            <person name="Novotny C."/>
            <person name="Magnuson J.K."/>
            <person name="Spatafora J.W."/>
            <person name="Maurice S."/>
            <person name="Pangilinan J."/>
            <person name="Andreopoulos W."/>
            <person name="LaButti K."/>
            <person name="Hundley H."/>
            <person name="Na H."/>
            <person name="Kuo A."/>
            <person name="Barry K."/>
            <person name="Lipzen A."/>
            <person name="Henrissat B."/>
            <person name="Riley R."/>
            <person name="Ahrendt S."/>
            <person name="Nagy L.G."/>
            <person name="Grigoriev I.V."/>
            <person name="Martin F."/>
            <person name="Rosso M.N."/>
        </authorList>
    </citation>
    <scope>NUCLEOTIDE SEQUENCE</scope>
    <source>
        <strain evidence="1">CBS 384.51</strain>
    </source>
</reference>
<proteinExistence type="predicted"/>
<comment type="caution">
    <text evidence="1">The sequence shown here is derived from an EMBL/GenBank/DDBJ whole genome shotgun (WGS) entry which is preliminary data.</text>
</comment>
<evidence type="ECO:0000313" key="2">
    <source>
        <dbReference type="Proteomes" id="UP001055072"/>
    </source>
</evidence>
<protein>
    <submittedName>
        <fullName evidence="1">Glycoside hydrolase</fullName>
    </submittedName>
</protein>
<dbReference type="EMBL" id="MU274921">
    <property type="protein sequence ID" value="KAI0086769.1"/>
    <property type="molecule type" value="Genomic_DNA"/>
</dbReference>
<keyword evidence="1" id="KW-0378">Hydrolase</keyword>
<name>A0ACB8TY70_9APHY</name>